<dbReference type="Pfam" id="PF03638">
    <property type="entry name" value="TCR"/>
    <property type="match status" value="2"/>
</dbReference>
<feature type="compositionally biased region" description="Basic and acidic residues" evidence="4">
    <location>
        <begin position="453"/>
        <end position="467"/>
    </location>
</feature>
<dbReference type="PANTHER" id="PTHR12446">
    <property type="entry name" value="TESMIN/TSO1-RELATED"/>
    <property type="match status" value="1"/>
</dbReference>
<dbReference type="AlphaFoldDB" id="A0A061GJZ2"/>
<evidence type="ECO:0000256" key="4">
    <source>
        <dbReference type="SAM" id="MobiDB-lite"/>
    </source>
</evidence>
<sequence>MEQGETVSDFAPKKLARQLDFTTMCRASANATLPDHPMHLQSQSQPQPQWPSQTPLQTKHQQQPQPQELQLRLYFQPQTVQSPPQPQLKPQSPPMPQVQTRPPPPPPPQQQQVAVVHRVPHPVQKLSLPTFQLSKQESPRSGPRGHVDGKDGTPKKQKQCNCKNSRCLKLYCECFAAGIYCNGCNCINCHNNVENEAARQEAVGATLERNPNAFRPKIASSPHRPQDARDDARDVQMVGKHNKGCHCKKSGCLKKYCECYQANILCSENCKCMDCKNFEGSEERRALFHGDHNSMAYMQQAANAAISGAIGSSGYGTPLASKKRKSEEFLFGVAVNDQFNQKIVQHQQENHLKNPVATSFPFSAPVSRAANTASLGSSKLTYRSPLADILQPQDVKELCSVLVLVSSEAERALAAEKSSKMDSQTEKGSIETIVSSGQAGEMCQQGNGVHRGATNDRTSENQADADRSGNSGADGDDVQNGRPLSPGTRALMCDEEDAMFMAAGSSNVLADHSQNMTQKSSNGHECTDVYAEQERLVLTRFRDFLNQLITCGSIKETMCSPLAISEKRSQQQPVENGAVKSGNQGGGQKEPYRNGIVKSSIPAPVEIGQTVSAACSALHTDLPSKHRLPIGNGDTNVEIKGWN</sequence>
<evidence type="ECO:0000256" key="1">
    <source>
        <dbReference type="ARBA" id="ARBA00004123"/>
    </source>
</evidence>
<dbReference type="InterPro" id="IPR005172">
    <property type="entry name" value="CRC"/>
</dbReference>
<feature type="compositionally biased region" description="Basic and acidic residues" evidence="4">
    <location>
        <begin position="145"/>
        <end position="154"/>
    </location>
</feature>
<dbReference type="GO" id="GO:0006355">
    <property type="term" value="P:regulation of DNA-templated transcription"/>
    <property type="evidence" value="ECO:0000318"/>
    <property type="project" value="GO_Central"/>
</dbReference>
<name>A0A061GJZ2_THECC</name>
<feature type="compositionally biased region" description="Polar residues" evidence="4">
    <location>
        <begin position="127"/>
        <end position="136"/>
    </location>
</feature>
<dbReference type="OMA" id="MCDEEDA"/>
<keyword evidence="7" id="KW-1185">Reference proteome</keyword>
<protein>
    <submittedName>
        <fullName evidence="6">Transcription factor, putative isoform 1</fullName>
    </submittedName>
</protein>
<dbReference type="GO" id="GO:0005634">
    <property type="term" value="C:nucleus"/>
    <property type="evidence" value="ECO:0000318"/>
    <property type="project" value="GO_Central"/>
</dbReference>
<dbReference type="Proteomes" id="UP000026915">
    <property type="component" value="Chromosome 9"/>
</dbReference>
<evidence type="ECO:0000313" key="6">
    <source>
        <dbReference type="EMBL" id="EOY29703.1"/>
    </source>
</evidence>
<dbReference type="InterPro" id="IPR028307">
    <property type="entry name" value="Lin-54_fam"/>
</dbReference>
<feature type="region of interest" description="Disordered" evidence="4">
    <location>
        <begin position="127"/>
        <end position="159"/>
    </location>
</feature>
<dbReference type="InterPro" id="IPR033467">
    <property type="entry name" value="Tesmin/TSO1-like_CXC"/>
</dbReference>
<comment type="subcellular location">
    <subcellularLocation>
        <location evidence="1">Nucleus</location>
    </subcellularLocation>
</comment>
<feature type="region of interest" description="Disordered" evidence="4">
    <location>
        <begin position="30"/>
        <end position="66"/>
    </location>
</feature>
<organism evidence="6 7">
    <name type="scientific">Theobroma cacao</name>
    <name type="common">Cacao</name>
    <name type="synonym">Cocoa</name>
    <dbReference type="NCBI Taxonomy" id="3641"/>
    <lineage>
        <taxon>Eukaryota</taxon>
        <taxon>Viridiplantae</taxon>
        <taxon>Streptophyta</taxon>
        <taxon>Embryophyta</taxon>
        <taxon>Tracheophyta</taxon>
        <taxon>Spermatophyta</taxon>
        <taxon>Magnoliopsida</taxon>
        <taxon>eudicotyledons</taxon>
        <taxon>Gunneridae</taxon>
        <taxon>Pentapetalae</taxon>
        <taxon>rosids</taxon>
        <taxon>malvids</taxon>
        <taxon>Malvales</taxon>
        <taxon>Malvaceae</taxon>
        <taxon>Byttnerioideae</taxon>
        <taxon>Theobroma</taxon>
    </lineage>
</organism>
<dbReference type="InParanoid" id="A0A061GJZ2"/>
<evidence type="ECO:0000259" key="5">
    <source>
        <dbReference type="PROSITE" id="PS51634"/>
    </source>
</evidence>
<dbReference type="PROSITE" id="PS51634">
    <property type="entry name" value="CRC"/>
    <property type="match status" value="1"/>
</dbReference>
<gene>
    <name evidence="6" type="ORF">TCM_037162</name>
</gene>
<dbReference type="STRING" id="3641.A0A061GJZ2"/>
<feature type="region of interest" description="Disordered" evidence="4">
    <location>
        <begin position="80"/>
        <end position="115"/>
    </location>
</feature>
<feature type="compositionally biased region" description="Pro residues" evidence="4">
    <location>
        <begin position="83"/>
        <end position="109"/>
    </location>
</feature>
<feature type="region of interest" description="Disordered" evidence="4">
    <location>
        <begin position="441"/>
        <end position="489"/>
    </location>
</feature>
<evidence type="ECO:0000256" key="2">
    <source>
        <dbReference type="ARBA" id="ARBA00007267"/>
    </source>
</evidence>
<evidence type="ECO:0000256" key="3">
    <source>
        <dbReference type="ARBA" id="ARBA00023242"/>
    </source>
</evidence>
<dbReference type="Gramene" id="EOY29703">
    <property type="protein sequence ID" value="EOY29703"/>
    <property type="gene ID" value="TCM_037162"/>
</dbReference>
<dbReference type="eggNOG" id="KOG1171">
    <property type="taxonomic scope" value="Eukaryota"/>
</dbReference>
<keyword evidence="3" id="KW-0539">Nucleus</keyword>
<dbReference type="HOGENOM" id="CLU_020949_0_0_1"/>
<reference evidence="6 7" key="1">
    <citation type="journal article" date="2013" name="Genome Biol.">
        <title>The genome sequence of the most widely cultivated cacao type and its use to identify candidate genes regulating pod color.</title>
        <authorList>
            <person name="Motamayor J.C."/>
            <person name="Mockaitis K."/>
            <person name="Schmutz J."/>
            <person name="Haiminen N."/>
            <person name="Iii D.L."/>
            <person name="Cornejo O."/>
            <person name="Findley S.D."/>
            <person name="Zheng P."/>
            <person name="Utro F."/>
            <person name="Royaert S."/>
            <person name="Saski C."/>
            <person name="Jenkins J."/>
            <person name="Podicheti R."/>
            <person name="Zhao M."/>
            <person name="Scheffler B.E."/>
            <person name="Stack J.C."/>
            <person name="Feltus F.A."/>
            <person name="Mustiga G.M."/>
            <person name="Amores F."/>
            <person name="Phillips W."/>
            <person name="Marelli J.P."/>
            <person name="May G.D."/>
            <person name="Shapiro H."/>
            <person name="Ma J."/>
            <person name="Bustamante C.D."/>
            <person name="Schnell R.J."/>
            <person name="Main D."/>
            <person name="Gilbert D."/>
            <person name="Parida L."/>
            <person name="Kuhn D.N."/>
        </authorList>
    </citation>
    <scope>NUCLEOTIDE SEQUENCE [LARGE SCALE GENOMIC DNA]</scope>
    <source>
        <strain evidence="7">cv. Matina 1-6</strain>
    </source>
</reference>
<dbReference type="SMART" id="SM01114">
    <property type="entry name" value="CXC"/>
    <property type="match status" value="2"/>
</dbReference>
<dbReference type="PANTHER" id="PTHR12446:SF49">
    <property type="entry name" value="CRC DOMAIN-CONTAINING PROTEIN"/>
    <property type="match status" value="1"/>
</dbReference>
<dbReference type="EMBL" id="CM001887">
    <property type="protein sequence ID" value="EOY29703.1"/>
    <property type="molecule type" value="Genomic_DNA"/>
</dbReference>
<proteinExistence type="inferred from homology"/>
<accession>A0A061GJZ2</accession>
<evidence type="ECO:0000313" key="7">
    <source>
        <dbReference type="Proteomes" id="UP000026915"/>
    </source>
</evidence>
<feature type="compositionally biased region" description="Low complexity" evidence="4">
    <location>
        <begin position="40"/>
        <end position="66"/>
    </location>
</feature>
<feature type="region of interest" description="Disordered" evidence="4">
    <location>
        <begin position="567"/>
        <end position="595"/>
    </location>
</feature>
<comment type="similarity">
    <text evidence="2">Belongs to the lin-54 family.</text>
</comment>
<feature type="domain" description="CRC" evidence="5">
    <location>
        <begin position="156"/>
        <end position="280"/>
    </location>
</feature>